<dbReference type="SMART" id="SM01081">
    <property type="entry name" value="CHB_HEX"/>
    <property type="match status" value="1"/>
</dbReference>
<dbReference type="InterPro" id="IPR029018">
    <property type="entry name" value="Hex-like_dom2"/>
</dbReference>
<dbReference type="SUPFAM" id="SSF81296">
    <property type="entry name" value="E set domains"/>
    <property type="match status" value="1"/>
</dbReference>
<dbReference type="InterPro" id="IPR013783">
    <property type="entry name" value="Ig-like_fold"/>
</dbReference>
<dbReference type="GO" id="GO:0004563">
    <property type="term" value="F:beta-N-acetylhexosaminidase activity"/>
    <property type="evidence" value="ECO:0007669"/>
    <property type="project" value="UniProtKB-EC"/>
</dbReference>
<dbReference type="Pfam" id="PF03174">
    <property type="entry name" value="CHB_HEX_C"/>
    <property type="match status" value="1"/>
</dbReference>
<comment type="caution">
    <text evidence="11">The sequence shown here is derived from an EMBL/GenBank/DDBJ whole genome shotgun (WGS) entry which is preliminary data.</text>
</comment>
<dbReference type="GO" id="GO:0005975">
    <property type="term" value="P:carbohydrate metabolic process"/>
    <property type="evidence" value="ECO:0007669"/>
    <property type="project" value="InterPro"/>
</dbReference>
<dbReference type="EMBL" id="JACIBY010000002">
    <property type="protein sequence ID" value="MBB3837061.1"/>
    <property type="molecule type" value="Genomic_DNA"/>
</dbReference>
<dbReference type="InterPro" id="IPR004866">
    <property type="entry name" value="CHB/HEX_N_dom"/>
</dbReference>
<evidence type="ECO:0000256" key="4">
    <source>
        <dbReference type="ARBA" id="ARBA00022801"/>
    </source>
</evidence>
<accession>A0A7W6EP76</accession>
<dbReference type="GO" id="GO:0030203">
    <property type="term" value="P:glycosaminoglycan metabolic process"/>
    <property type="evidence" value="ECO:0007669"/>
    <property type="project" value="TreeGrafter"/>
</dbReference>
<evidence type="ECO:0000259" key="10">
    <source>
        <dbReference type="SMART" id="SM01081"/>
    </source>
</evidence>
<dbReference type="Pfam" id="PF00728">
    <property type="entry name" value="Glyco_hydro_20"/>
    <property type="match status" value="1"/>
</dbReference>
<dbReference type="Gene3D" id="2.60.40.10">
    <property type="entry name" value="Immunoglobulins"/>
    <property type="match status" value="1"/>
</dbReference>
<evidence type="ECO:0000256" key="3">
    <source>
        <dbReference type="ARBA" id="ARBA00012663"/>
    </source>
</evidence>
<comment type="catalytic activity">
    <reaction evidence="1">
        <text>Hydrolysis of terminal non-reducing N-acetyl-D-hexosamine residues in N-acetyl-beta-D-hexosaminides.</text>
        <dbReference type="EC" id="3.2.1.52"/>
    </reaction>
</comment>
<dbReference type="InterPro" id="IPR004867">
    <property type="entry name" value="CHB_C_dom"/>
</dbReference>
<dbReference type="Proteomes" id="UP000541352">
    <property type="component" value="Unassembled WGS sequence"/>
</dbReference>
<dbReference type="RefSeq" id="WP_183971829.1">
    <property type="nucleotide sequence ID" value="NZ_JACIBY010000002.1"/>
</dbReference>
<evidence type="ECO:0000256" key="5">
    <source>
        <dbReference type="ARBA" id="ARBA00023295"/>
    </source>
</evidence>
<dbReference type="InterPro" id="IPR014756">
    <property type="entry name" value="Ig_E-set"/>
</dbReference>
<dbReference type="PRINTS" id="PR00738">
    <property type="entry name" value="GLHYDRLASE20"/>
</dbReference>
<name>A0A7W6EP76_9BACT</name>
<organism evidence="11 12">
    <name type="scientific">Runella defluvii</name>
    <dbReference type="NCBI Taxonomy" id="370973"/>
    <lineage>
        <taxon>Bacteria</taxon>
        <taxon>Pseudomonadati</taxon>
        <taxon>Bacteroidota</taxon>
        <taxon>Cytophagia</taxon>
        <taxon>Cytophagales</taxon>
        <taxon>Spirosomataceae</taxon>
        <taxon>Runella</taxon>
    </lineage>
</organism>
<dbReference type="Gene3D" id="2.60.40.290">
    <property type="match status" value="1"/>
</dbReference>
<dbReference type="SUPFAM" id="SSF49384">
    <property type="entry name" value="Carbohydrate-binding domain"/>
    <property type="match status" value="1"/>
</dbReference>
<dbReference type="Gene3D" id="3.30.379.10">
    <property type="entry name" value="Chitobiase/beta-hexosaminidase domain 2-like"/>
    <property type="match status" value="1"/>
</dbReference>
<dbReference type="PANTHER" id="PTHR22600">
    <property type="entry name" value="BETA-HEXOSAMINIDASE"/>
    <property type="match status" value="1"/>
</dbReference>
<feature type="active site" description="Proton donor" evidence="8">
    <location>
        <position position="531"/>
    </location>
</feature>
<evidence type="ECO:0000256" key="7">
    <source>
        <dbReference type="ARBA" id="ARBA00033000"/>
    </source>
</evidence>
<protein>
    <recommendedName>
        <fullName evidence="3">beta-N-acetylhexosaminidase</fullName>
        <ecNumber evidence="3">3.2.1.52</ecNumber>
    </recommendedName>
    <alternativeName>
        <fullName evidence="6">Beta-N-acetylhexosaminidase</fullName>
    </alternativeName>
    <alternativeName>
        <fullName evidence="7">N-acetyl-beta-glucosaminidase</fullName>
    </alternativeName>
</protein>
<dbReference type="SUPFAM" id="SSF51445">
    <property type="entry name" value="(Trans)glycosidases"/>
    <property type="match status" value="1"/>
</dbReference>
<feature type="chain" id="PRO_5030964469" description="beta-N-acetylhexosaminidase" evidence="9">
    <location>
        <begin position="32"/>
        <end position="856"/>
    </location>
</feature>
<dbReference type="Pfam" id="PF02838">
    <property type="entry name" value="Glyco_hydro_20b"/>
    <property type="match status" value="1"/>
</dbReference>
<dbReference type="InterPro" id="IPR017853">
    <property type="entry name" value="GH"/>
</dbReference>
<dbReference type="InterPro" id="IPR015883">
    <property type="entry name" value="Glyco_hydro_20_cat"/>
</dbReference>
<dbReference type="GO" id="GO:0030247">
    <property type="term" value="F:polysaccharide binding"/>
    <property type="evidence" value="ECO:0007669"/>
    <property type="project" value="InterPro"/>
</dbReference>
<evidence type="ECO:0000256" key="9">
    <source>
        <dbReference type="SAM" id="SignalP"/>
    </source>
</evidence>
<keyword evidence="12" id="KW-1185">Reference proteome</keyword>
<proteinExistence type="inferred from homology"/>
<dbReference type="Gene3D" id="3.20.20.80">
    <property type="entry name" value="Glycosidases"/>
    <property type="match status" value="1"/>
</dbReference>
<dbReference type="EC" id="3.2.1.52" evidence="3"/>
<sequence length="856" mass="95834">MGPTTNSFLFCRSAARLFCFLLLFGSASLKAQLAAPSLKISWEIVENNHKGKTASLTSFTFTNTSKKALPKSGWSLFFNNVRTIDTTVSPDFTIRHVNGDLFQLMPTAAFQGLKAGASTTISFISSAWVVNFTDAPAGLYWVWEQQPERGYPLTDYTIKPSTQPRQYQRFAGDKLGLITPEMIFNQNKATEEIAEKELPKILPSPQQYRERGGSYVITPQTVLSVPEAFRDEASYLGSQLASMLGSPLAFSTEKQTTGIVLKQETMPNEAYRLMVNPSGIEITAGDRAGAFYGIQSLLALLPPSAWGKTQSRLSVTGVEISDQPRFGHRAIMLDVARNFHSKAQVMKLLDLMSSYKLNVLHLHFSDDEGWRLEIPSLPELTQIGAVRGHGTDPLKLLQPSFGSGPDASQNAGTGYYSRQDFLELLRYATARHIKVIPEIEAPGHARAAVVAMKARYSQKMAQGQKEEAEKYLLHDPADRSVYRSVQSWNDNVMNVAMPSTYRFLEKVTDEIVAMYRDANAPLETIHYGGDEVPGGVWTQSPAVQQLRRDNPSIQSTDDLWYYFYGKVIDIAQKRGLYVYGWEEVAMRKTMLDGKNHVIPNPDFVGKGVQVDVWNNVLGWGAEDLAYRLANAGYKVVLSCVTHQYFDMAYYKSFDEPGYYWGAYTDVDKPFSFIPYDYFKNSKEDRLGNPLDRSIFNGKERLTDYGKQNIVGIQGLLWSETVNSPERMEYMMLPKLLGMAERAWALSPTWAEKNDDKAYQKAWSVFANQLGKRELPRLDFRAGGYAYRVPTAGAVVENNQVKANVQLPGLTIRYTTDGSEPTATSAVYSQPLPVSKTIKMKVFTSNGRSSRTVEVNP</sequence>
<dbReference type="SUPFAM" id="SSF55545">
    <property type="entry name" value="beta-N-acetylhexosaminidase-like domain"/>
    <property type="match status" value="1"/>
</dbReference>
<gene>
    <name evidence="11" type="ORF">FHS57_001055</name>
</gene>
<keyword evidence="5 11" id="KW-0326">Glycosidase</keyword>
<dbReference type="CDD" id="cd02847">
    <property type="entry name" value="E_set_Chitobiase_C"/>
    <property type="match status" value="1"/>
</dbReference>
<dbReference type="AlphaFoldDB" id="A0A7W6EP76"/>
<evidence type="ECO:0000256" key="8">
    <source>
        <dbReference type="PIRSR" id="PIRSR625705-1"/>
    </source>
</evidence>
<dbReference type="InterPro" id="IPR008965">
    <property type="entry name" value="CBM2/CBM3_carb-bd_dom_sf"/>
</dbReference>
<dbReference type="GO" id="GO:0016020">
    <property type="term" value="C:membrane"/>
    <property type="evidence" value="ECO:0007669"/>
    <property type="project" value="TreeGrafter"/>
</dbReference>
<evidence type="ECO:0000256" key="2">
    <source>
        <dbReference type="ARBA" id="ARBA00006285"/>
    </source>
</evidence>
<feature type="signal peptide" evidence="9">
    <location>
        <begin position="1"/>
        <end position="31"/>
    </location>
</feature>
<comment type="similarity">
    <text evidence="2">Belongs to the glycosyl hydrolase 20 family.</text>
</comment>
<dbReference type="PANTHER" id="PTHR22600:SF57">
    <property type="entry name" value="BETA-N-ACETYLHEXOSAMINIDASE"/>
    <property type="match status" value="1"/>
</dbReference>
<feature type="domain" description="Chitobiase/beta-hexosaminidases N-terminal" evidence="10">
    <location>
        <begin position="36"/>
        <end position="182"/>
    </location>
</feature>
<evidence type="ECO:0000256" key="1">
    <source>
        <dbReference type="ARBA" id="ARBA00001231"/>
    </source>
</evidence>
<evidence type="ECO:0000313" key="11">
    <source>
        <dbReference type="EMBL" id="MBB3837061.1"/>
    </source>
</evidence>
<reference evidence="11 12" key="1">
    <citation type="submission" date="2020-08" db="EMBL/GenBank/DDBJ databases">
        <title>Genomic Encyclopedia of Type Strains, Phase IV (KMG-IV): sequencing the most valuable type-strain genomes for metagenomic binning, comparative biology and taxonomic classification.</title>
        <authorList>
            <person name="Goeker M."/>
        </authorList>
    </citation>
    <scope>NUCLEOTIDE SEQUENCE [LARGE SCALE GENOMIC DNA]</scope>
    <source>
        <strain evidence="11 12">DSM 17976</strain>
    </source>
</reference>
<dbReference type="InterPro" id="IPR012291">
    <property type="entry name" value="CBM2_carb-bd_dom_sf"/>
</dbReference>
<evidence type="ECO:0000313" key="12">
    <source>
        <dbReference type="Proteomes" id="UP000541352"/>
    </source>
</evidence>
<keyword evidence="9" id="KW-0732">Signal</keyword>
<keyword evidence="4 11" id="KW-0378">Hydrolase</keyword>
<dbReference type="Pfam" id="PF03173">
    <property type="entry name" value="CHB_HEX"/>
    <property type="match status" value="1"/>
</dbReference>
<dbReference type="InterPro" id="IPR015882">
    <property type="entry name" value="HEX_bac_N"/>
</dbReference>
<dbReference type="InterPro" id="IPR025705">
    <property type="entry name" value="Beta_hexosaminidase_sua/sub"/>
</dbReference>
<evidence type="ECO:0000256" key="6">
    <source>
        <dbReference type="ARBA" id="ARBA00030512"/>
    </source>
</evidence>